<dbReference type="InterPro" id="IPR051452">
    <property type="entry name" value="Diverse_Oxidoreductases"/>
</dbReference>
<dbReference type="AlphaFoldDB" id="A0A3A3FTC5"/>
<dbReference type="InterPro" id="IPR002888">
    <property type="entry name" value="2Fe-2S-bd"/>
</dbReference>
<dbReference type="PANTHER" id="PTHR44379:SF2">
    <property type="entry name" value="BLR6218 PROTEIN"/>
    <property type="match status" value="1"/>
</dbReference>
<dbReference type="Pfam" id="PF00111">
    <property type="entry name" value="Fer2"/>
    <property type="match status" value="1"/>
</dbReference>
<keyword evidence="3" id="KW-0560">Oxidoreductase</keyword>
<evidence type="ECO:0000256" key="1">
    <source>
        <dbReference type="ARBA" id="ARBA00022714"/>
    </source>
</evidence>
<dbReference type="InterPro" id="IPR036010">
    <property type="entry name" value="2Fe-2S_ferredoxin-like_sf"/>
</dbReference>
<evidence type="ECO:0000313" key="8">
    <source>
        <dbReference type="Proteomes" id="UP000265955"/>
    </source>
</evidence>
<evidence type="ECO:0000256" key="5">
    <source>
        <dbReference type="ARBA" id="ARBA00023014"/>
    </source>
</evidence>
<dbReference type="InterPro" id="IPR001041">
    <property type="entry name" value="2Fe-2S_ferredoxin-type"/>
</dbReference>
<dbReference type="GO" id="GO:0046872">
    <property type="term" value="F:metal ion binding"/>
    <property type="evidence" value="ECO:0007669"/>
    <property type="project" value="UniProtKB-KW"/>
</dbReference>
<keyword evidence="2" id="KW-0479">Metal-binding</keyword>
<dbReference type="InterPro" id="IPR036884">
    <property type="entry name" value="2Fe-2S-bd_dom_sf"/>
</dbReference>
<protein>
    <submittedName>
        <fullName evidence="7">(2Fe-2S)-binding protein</fullName>
    </submittedName>
</protein>
<dbReference type="SUPFAM" id="SSF54292">
    <property type="entry name" value="2Fe-2S ferredoxin-like"/>
    <property type="match status" value="1"/>
</dbReference>
<dbReference type="OrthoDB" id="9179439at2"/>
<dbReference type="SUPFAM" id="SSF47741">
    <property type="entry name" value="CO dehydrogenase ISP C-domain like"/>
    <property type="match status" value="1"/>
</dbReference>
<dbReference type="PANTHER" id="PTHR44379">
    <property type="entry name" value="OXIDOREDUCTASE WITH IRON-SULFUR SUBUNIT"/>
    <property type="match status" value="1"/>
</dbReference>
<dbReference type="InterPro" id="IPR006058">
    <property type="entry name" value="2Fe2S_fd_BS"/>
</dbReference>
<evidence type="ECO:0000313" key="7">
    <source>
        <dbReference type="EMBL" id="RJF98514.1"/>
    </source>
</evidence>
<gene>
    <name evidence="7" type="ORF">D3871_08330</name>
</gene>
<evidence type="ECO:0000256" key="3">
    <source>
        <dbReference type="ARBA" id="ARBA00023002"/>
    </source>
</evidence>
<evidence type="ECO:0000256" key="2">
    <source>
        <dbReference type="ARBA" id="ARBA00022723"/>
    </source>
</evidence>
<keyword evidence="8" id="KW-1185">Reference proteome</keyword>
<dbReference type="Gene3D" id="3.10.20.30">
    <property type="match status" value="1"/>
</dbReference>
<accession>A0A3A3FTC5</accession>
<dbReference type="PROSITE" id="PS00197">
    <property type="entry name" value="2FE2S_FER_1"/>
    <property type="match status" value="1"/>
</dbReference>
<sequence length="152" mass="16013">MIILNINGRDMEVDADPATPILWALRDNLNLTGTKFGCGAALCGACTVHLNGQAIRSCVTPISSATGQKITTIEAMEGDKIGKAVQDAWVKHDVPQCGYCQSGQVMSATALLKLKKNPSDADIDAAMSGNICRCGTYQRIRAAIKDASTSLA</sequence>
<dbReference type="GO" id="GO:0016491">
    <property type="term" value="F:oxidoreductase activity"/>
    <property type="evidence" value="ECO:0007669"/>
    <property type="project" value="UniProtKB-KW"/>
</dbReference>
<comment type="caution">
    <text evidence="7">The sequence shown here is derived from an EMBL/GenBank/DDBJ whole genome shotgun (WGS) entry which is preliminary data.</text>
</comment>
<dbReference type="Gene3D" id="1.10.150.120">
    <property type="entry name" value="[2Fe-2S]-binding domain"/>
    <property type="match status" value="1"/>
</dbReference>
<evidence type="ECO:0000259" key="6">
    <source>
        <dbReference type="PROSITE" id="PS51085"/>
    </source>
</evidence>
<feature type="domain" description="2Fe-2S ferredoxin-type" evidence="6">
    <location>
        <begin position="1"/>
        <end position="76"/>
    </location>
</feature>
<keyword evidence="5" id="KW-0411">Iron-sulfur</keyword>
<organism evidence="7 8">
    <name type="scientific">Noviherbaspirillum saxi</name>
    <dbReference type="NCBI Taxonomy" id="2320863"/>
    <lineage>
        <taxon>Bacteria</taxon>
        <taxon>Pseudomonadati</taxon>
        <taxon>Pseudomonadota</taxon>
        <taxon>Betaproteobacteria</taxon>
        <taxon>Burkholderiales</taxon>
        <taxon>Oxalobacteraceae</taxon>
        <taxon>Noviherbaspirillum</taxon>
    </lineage>
</organism>
<dbReference type="FunFam" id="3.10.20.30:FF:000020">
    <property type="entry name" value="Xanthine dehydrogenase iron-sulfur subunit"/>
    <property type="match status" value="1"/>
</dbReference>
<name>A0A3A3FTC5_9BURK</name>
<reference evidence="8" key="1">
    <citation type="submission" date="2018-09" db="EMBL/GenBank/DDBJ databases">
        <authorList>
            <person name="Zhu H."/>
        </authorList>
    </citation>
    <scope>NUCLEOTIDE SEQUENCE [LARGE SCALE GENOMIC DNA]</scope>
    <source>
        <strain evidence="8">K1R23-30</strain>
    </source>
</reference>
<dbReference type="PROSITE" id="PS51085">
    <property type="entry name" value="2FE2S_FER_2"/>
    <property type="match status" value="1"/>
</dbReference>
<dbReference type="CDD" id="cd00207">
    <property type="entry name" value="fer2"/>
    <property type="match status" value="1"/>
</dbReference>
<dbReference type="EMBL" id="QYUO01000001">
    <property type="protein sequence ID" value="RJF98514.1"/>
    <property type="molecule type" value="Genomic_DNA"/>
</dbReference>
<dbReference type="Proteomes" id="UP000265955">
    <property type="component" value="Unassembled WGS sequence"/>
</dbReference>
<proteinExistence type="predicted"/>
<keyword evidence="1" id="KW-0001">2Fe-2S</keyword>
<dbReference type="Pfam" id="PF01799">
    <property type="entry name" value="Fer2_2"/>
    <property type="match status" value="1"/>
</dbReference>
<dbReference type="GO" id="GO:0051537">
    <property type="term" value="F:2 iron, 2 sulfur cluster binding"/>
    <property type="evidence" value="ECO:0007669"/>
    <property type="project" value="UniProtKB-KW"/>
</dbReference>
<keyword evidence="4" id="KW-0408">Iron</keyword>
<evidence type="ECO:0000256" key="4">
    <source>
        <dbReference type="ARBA" id="ARBA00023004"/>
    </source>
</evidence>
<dbReference type="RefSeq" id="WP_119768465.1">
    <property type="nucleotide sequence ID" value="NZ_QYUO01000001.1"/>
</dbReference>
<dbReference type="InterPro" id="IPR012675">
    <property type="entry name" value="Beta-grasp_dom_sf"/>
</dbReference>